<name>A0A7M7HL79_STRPU</name>
<dbReference type="InParanoid" id="A0A7M7HL79"/>
<dbReference type="InterPro" id="IPR038586">
    <property type="entry name" value="Tctex-1-like_sf"/>
</dbReference>
<dbReference type="AlphaFoldDB" id="A0A7M7HL79"/>
<dbReference type="GO" id="GO:0007018">
    <property type="term" value="P:microtubule-based movement"/>
    <property type="evidence" value="ECO:0000318"/>
    <property type="project" value="GO_Central"/>
</dbReference>
<dbReference type="GO" id="GO:0045505">
    <property type="term" value="F:dynein intermediate chain binding"/>
    <property type="evidence" value="ECO:0000318"/>
    <property type="project" value="GO_Central"/>
</dbReference>
<dbReference type="Pfam" id="PF03645">
    <property type="entry name" value="Tctex-1"/>
    <property type="match status" value="1"/>
</dbReference>
<comment type="similarity">
    <text evidence="1">Belongs to the dynein light chain Tctex-type family.</text>
</comment>
<evidence type="ECO:0000313" key="3">
    <source>
        <dbReference type="EnsemblMetazoa" id="XP_011669220"/>
    </source>
</evidence>
<reference evidence="4" key="1">
    <citation type="submission" date="2015-02" db="EMBL/GenBank/DDBJ databases">
        <title>Genome sequencing for Strongylocentrotus purpuratus.</title>
        <authorList>
            <person name="Murali S."/>
            <person name="Liu Y."/>
            <person name="Vee V."/>
            <person name="English A."/>
            <person name="Wang M."/>
            <person name="Skinner E."/>
            <person name="Han Y."/>
            <person name="Muzny D.M."/>
            <person name="Worley K.C."/>
            <person name="Gibbs R.A."/>
        </authorList>
    </citation>
    <scope>NUCLEOTIDE SEQUENCE</scope>
</reference>
<dbReference type="Gene3D" id="3.30.1140.40">
    <property type="entry name" value="Tctex-1"/>
    <property type="match status" value="1"/>
</dbReference>
<dbReference type="CDD" id="cd21451">
    <property type="entry name" value="DLC-like_TCTEX1D"/>
    <property type="match status" value="1"/>
</dbReference>
<sequence>MKKGDSISMEGGSRTGEIAVAKPRKVSQLIEANLSVTSTRARALTFSDAVSDRDSEASTSTQRRPPALHRDRAASLMNLKRGASLYFGKDITTSMWWKYRQIHGGVGALRGDHRDGTLEYENSYQLEPHSGHKFTPGKVEECIREVLGYLFEHEDYDPKRAAVLAAAISDTVKQKVKMMCGFDRYRLVVNVDIGSRVPGQEVVIASRYLWNTDTDGFATVSSQNRTMYAVVTVYGVYMD</sequence>
<dbReference type="GO" id="GO:0005737">
    <property type="term" value="C:cytoplasm"/>
    <property type="evidence" value="ECO:0000318"/>
    <property type="project" value="GO_Central"/>
</dbReference>
<reference evidence="3" key="2">
    <citation type="submission" date="2021-01" db="UniProtKB">
        <authorList>
            <consortium name="EnsemblMetazoa"/>
        </authorList>
    </citation>
    <scope>IDENTIFICATION</scope>
</reference>
<evidence type="ECO:0000256" key="2">
    <source>
        <dbReference type="SAM" id="MobiDB-lite"/>
    </source>
</evidence>
<dbReference type="EnsemblMetazoa" id="XM_011670918">
    <property type="protein sequence ID" value="XP_011669220"/>
    <property type="gene ID" value="LOC105440589"/>
</dbReference>
<keyword evidence="4" id="KW-1185">Reference proteome</keyword>
<dbReference type="GeneID" id="105440589"/>
<evidence type="ECO:0000313" key="4">
    <source>
        <dbReference type="Proteomes" id="UP000007110"/>
    </source>
</evidence>
<protein>
    <submittedName>
        <fullName evidence="3">Uncharacterized protein</fullName>
    </submittedName>
</protein>
<dbReference type="PANTHER" id="PTHR21255">
    <property type="entry name" value="T-COMPLEX-ASSOCIATED-TESTIS-EXPRESSED 1/ DYNEIN LIGHT CHAIN"/>
    <property type="match status" value="1"/>
</dbReference>
<dbReference type="GO" id="GO:0005868">
    <property type="term" value="C:cytoplasmic dynein complex"/>
    <property type="evidence" value="ECO:0000318"/>
    <property type="project" value="GO_Central"/>
</dbReference>
<dbReference type="OMA" id="NTETDCY"/>
<feature type="region of interest" description="Disordered" evidence="2">
    <location>
        <begin position="49"/>
        <end position="69"/>
    </location>
</feature>
<proteinExistence type="inferred from homology"/>
<organism evidence="3 4">
    <name type="scientific">Strongylocentrotus purpuratus</name>
    <name type="common">Purple sea urchin</name>
    <dbReference type="NCBI Taxonomy" id="7668"/>
    <lineage>
        <taxon>Eukaryota</taxon>
        <taxon>Metazoa</taxon>
        <taxon>Echinodermata</taxon>
        <taxon>Eleutherozoa</taxon>
        <taxon>Echinozoa</taxon>
        <taxon>Echinoidea</taxon>
        <taxon>Euechinoidea</taxon>
        <taxon>Echinacea</taxon>
        <taxon>Camarodonta</taxon>
        <taxon>Echinidea</taxon>
        <taxon>Strongylocentrotidae</taxon>
        <taxon>Strongylocentrotus</taxon>
    </lineage>
</organism>
<evidence type="ECO:0000256" key="1">
    <source>
        <dbReference type="ARBA" id="ARBA00005361"/>
    </source>
</evidence>
<dbReference type="PANTHER" id="PTHR21255:SF27">
    <property type="entry name" value="DYNEIN LIGHT CHAIN TCTEX-TYPE PROTEIN 2"/>
    <property type="match status" value="1"/>
</dbReference>
<dbReference type="InterPro" id="IPR005334">
    <property type="entry name" value="Tctex-1-like"/>
</dbReference>
<accession>A0A7M7HL79</accession>
<dbReference type="RefSeq" id="XP_011669220.1">
    <property type="nucleotide sequence ID" value="XM_011670918.2"/>
</dbReference>
<dbReference type="KEGG" id="spu:105440589"/>
<dbReference type="OrthoDB" id="10248487at2759"/>
<dbReference type="Proteomes" id="UP000007110">
    <property type="component" value="Unassembled WGS sequence"/>
</dbReference>